<feature type="compositionally biased region" description="Basic and acidic residues" evidence="1">
    <location>
        <begin position="149"/>
        <end position="164"/>
    </location>
</feature>
<dbReference type="InterPro" id="IPR019315">
    <property type="entry name" value="MMTA2_N"/>
</dbReference>
<evidence type="ECO:0000256" key="1">
    <source>
        <dbReference type="SAM" id="MobiDB-lite"/>
    </source>
</evidence>
<feature type="domain" description="Multiple myeloma tumor-associated protein 2-like N-terminal" evidence="2">
    <location>
        <begin position="11"/>
        <end position="87"/>
    </location>
</feature>
<dbReference type="OrthoDB" id="5390672at2759"/>
<evidence type="ECO:0000313" key="4">
    <source>
        <dbReference type="Proteomes" id="UP000664859"/>
    </source>
</evidence>
<keyword evidence="3" id="KW-0418">Kinase</keyword>
<feature type="compositionally biased region" description="Gly residues" evidence="1">
    <location>
        <begin position="169"/>
        <end position="182"/>
    </location>
</feature>
<dbReference type="PANTHER" id="PTHR14580:SF0">
    <property type="entry name" value="MULTIPLE MYELOMA TUMOR-ASSOCIATED PROTEIN 2"/>
    <property type="match status" value="1"/>
</dbReference>
<gene>
    <name evidence="3" type="ORF">JKP88DRAFT_180007</name>
</gene>
<keyword evidence="3" id="KW-0808">Transferase</keyword>
<accession>A0A835Z2T6</accession>
<dbReference type="EMBL" id="JAFCMP010000120">
    <property type="protein sequence ID" value="KAG5185821.1"/>
    <property type="molecule type" value="Genomic_DNA"/>
</dbReference>
<feature type="region of interest" description="Disordered" evidence="1">
    <location>
        <begin position="149"/>
        <end position="231"/>
    </location>
</feature>
<dbReference type="GO" id="GO:0016301">
    <property type="term" value="F:kinase activity"/>
    <property type="evidence" value="ECO:0007669"/>
    <property type="project" value="UniProtKB-KW"/>
</dbReference>
<evidence type="ECO:0000313" key="3">
    <source>
        <dbReference type="EMBL" id="KAG5185821.1"/>
    </source>
</evidence>
<dbReference type="PANTHER" id="PTHR14580">
    <property type="entry name" value="MULTIPLE MYELOMA TUMOR-ASSOCIATED PROTEIN 2 FAMILY MEMBER"/>
    <property type="match status" value="1"/>
</dbReference>
<sequence length="231" mass="24684">MPGNGAYRVGGTRGGADQFRWEDVKQDKYRELYLGHSLHAPVGRWQKGKDLTWYAKKKQDPEAAAGAAAELAAIRRQDEDLIRQALGHAPLQRPDGDGAQLGEAEMKALLARGTTEREAVDIERVSGLGAAPSKGHEHLQMTLAEKELARRAKAAEPHLLHESDIVQIVGGGGGEEGAGGSGSAARKAARKEAKRAKKERKREKKAAKKAKRAAKKAAAKRGRSSSSSGSS</sequence>
<name>A0A835Z2T6_9STRA</name>
<proteinExistence type="predicted"/>
<protein>
    <submittedName>
        <fullName evidence="3">Kinase phosphorylation protein-domain-containing protein</fullName>
    </submittedName>
</protein>
<dbReference type="Pfam" id="PF10159">
    <property type="entry name" value="MMtag"/>
    <property type="match status" value="1"/>
</dbReference>
<dbReference type="Proteomes" id="UP000664859">
    <property type="component" value="Unassembled WGS sequence"/>
</dbReference>
<reference evidence="3" key="1">
    <citation type="submission" date="2021-02" db="EMBL/GenBank/DDBJ databases">
        <title>First Annotated Genome of the Yellow-green Alga Tribonema minus.</title>
        <authorList>
            <person name="Mahan K.M."/>
        </authorList>
    </citation>
    <scope>NUCLEOTIDE SEQUENCE</scope>
    <source>
        <strain evidence="3">UTEX B ZZ1240</strain>
    </source>
</reference>
<feature type="non-terminal residue" evidence="3">
    <location>
        <position position="231"/>
    </location>
</feature>
<organism evidence="3 4">
    <name type="scientific">Tribonema minus</name>
    <dbReference type="NCBI Taxonomy" id="303371"/>
    <lineage>
        <taxon>Eukaryota</taxon>
        <taxon>Sar</taxon>
        <taxon>Stramenopiles</taxon>
        <taxon>Ochrophyta</taxon>
        <taxon>PX clade</taxon>
        <taxon>Xanthophyceae</taxon>
        <taxon>Tribonematales</taxon>
        <taxon>Tribonemataceae</taxon>
        <taxon>Tribonema</taxon>
    </lineage>
</organism>
<evidence type="ECO:0000259" key="2">
    <source>
        <dbReference type="Pfam" id="PF10159"/>
    </source>
</evidence>
<keyword evidence="4" id="KW-1185">Reference proteome</keyword>
<dbReference type="AlphaFoldDB" id="A0A835Z2T6"/>
<feature type="compositionally biased region" description="Basic residues" evidence="1">
    <location>
        <begin position="187"/>
        <end position="223"/>
    </location>
</feature>
<dbReference type="InterPro" id="IPR039207">
    <property type="entry name" value="MMTAG2-like"/>
</dbReference>
<comment type="caution">
    <text evidence="3">The sequence shown here is derived from an EMBL/GenBank/DDBJ whole genome shotgun (WGS) entry which is preliminary data.</text>
</comment>